<keyword evidence="19" id="KW-1185">Reference proteome</keyword>
<evidence type="ECO:0000256" key="4">
    <source>
        <dbReference type="ARBA" id="ARBA00022519"/>
    </source>
</evidence>
<evidence type="ECO:0000256" key="10">
    <source>
        <dbReference type="ARBA" id="ARBA00037177"/>
    </source>
</evidence>
<evidence type="ECO:0000256" key="3">
    <source>
        <dbReference type="ARBA" id="ARBA00022475"/>
    </source>
</evidence>
<dbReference type="InterPro" id="IPR016169">
    <property type="entry name" value="FAD-bd_PCMH_sub2"/>
</dbReference>
<dbReference type="PANTHER" id="PTHR22777:SF16">
    <property type="entry name" value="POLYAMINE EXPORT PROTEIN"/>
    <property type="match status" value="1"/>
</dbReference>
<proteinExistence type="inferred from homology"/>
<evidence type="ECO:0000256" key="14">
    <source>
        <dbReference type="PROSITE-ProRule" id="PRU01193"/>
    </source>
</evidence>
<evidence type="ECO:0000313" key="18">
    <source>
        <dbReference type="EMBL" id="MFC3914050.1"/>
    </source>
</evidence>
<evidence type="ECO:0000256" key="9">
    <source>
        <dbReference type="ARBA" id="ARBA00023136"/>
    </source>
</evidence>
<keyword evidence="5 14" id="KW-0812">Transmembrane</keyword>
<feature type="transmembrane region" description="Helical" evidence="15">
    <location>
        <begin position="6"/>
        <end position="27"/>
    </location>
</feature>
<comment type="function">
    <text evidence="10">Involved in cadaverine and putrescine tolerance in stationary phase. May facilitate the efflux of both cadaverine and putrescine from the cytoplasm, reducing potentially toxic levels under certain stress conditions.</text>
</comment>
<dbReference type="Gene3D" id="3.30.465.10">
    <property type="match status" value="1"/>
</dbReference>
<dbReference type="CDD" id="cd04590">
    <property type="entry name" value="CBS_pair_CorC_HlyC_assoc"/>
    <property type="match status" value="1"/>
</dbReference>
<dbReference type="SUPFAM" id="SSF56176">
    <property type="entry name" value="FAD-binding/transporter-associated domain-like"/>
    <property type="match status" value="1"/>
</dbReference>
<organism evidence="18 19">
    <name type="scientific">Pseudaeromonas sharmana</name>
    <dbReference type="NCBI Taxonomy" id="328412"/>
    <lineage>
        <taxon>Bacteria</taxon>
        <taxon>Pseudomonadati</taxon>
        <taxon>Pseudomonadota</taxon>
        <taxon>Gammaproteobacteria</taxon>
        <taxon>Aeromonadales</taxon>
        <taxon>Aeromonadaceae</taxon>
        <taxon>Pseudaeromonas</taxon>
    </lineage>
</organism>
<keyword evidence="8 13" id="KW-0129">CBS domain</keyword>
<feature type="transmembrane region" description="Helical" evidence="15">
    <location>
        <begin position="100"/>
        <end position="121"/>
    </location>
</feature>
<dbReference type="PROSITE" id="PS51846">
    <property type="entry name" value="CNNM"/>
    <property type="match status" value="1"/>
</dbReference>
<dbReference type="Pfam" id="PF03471">
    <property type="entry name" value="CorC_HlyC"/>
    <property type="match status" value="1"/>
</dbReference>
<dbReference type="Proteomes" id="UP001595692">
    <property type="component" value="Unassembled WGS sequence"/>
</dbReference>
<dbReference type="InterPro" id="IPR000644">
    <property type="entry name" value="CBS_dom"/>
</dbReference>
<dbReference type="Pfam" id="PF01595">
    <property type="entry name" value="CNNM"/>
    <property type="match status" value="1"/>
</dbReference>
<evidence type="ECO:0000256" key="8">
    <source>
        <dbReference type="ARBA" id="ARBA00023122"/>
    </source>
</evidence>
<reference evidence="19" key="1">
    <citation type="journal article" date="2019" name="Int. J. Syst. Evol. Microbiol.">
        <title>The Global Catalogue of Microorganisms (GCM) 10K type strain sequencing project: providing services to taxonomists for standard genome sequencing and annotation.</title>
        <authorList>
            <consortium name="The Broad Institute Genomics Platform"/>
            <consortium name="The Broad Institute Genome Sequencing Center for Infectious Disease"/>
            <person name="Wu L."/>
            <person name="Ma J."/>
        </authorList>
    </citation>
    <scope>NUCLEOTIDE SEQUENCE [LARGE SCALE GENOMIC DNA]</scope>
    <source>
        <strain evidence="19">CCUG 54939</strain>
    </source>
</reference>
<keyword evidence="4" id="KW-0997">Cell inner membrane</keyword>
<evidence type="ECO:0000256" key="5">
    <source>
        <dbReference type="ARBA" id="ARBA00022692"/>
    </source>
</evidence>
<feature type="domain" description="CBS" evidence="16">
    <location>
        <begin position="282"/>
        <end position="338"/>
    </location>
</feature>
<evidence type="ECO:0000256" key="15">
    <source>
        <dbReference type="SAM" id="Phobius"/>
    </source>
</evidence>
<dbReference type="EMBL" id="JBHSAF010000014">
    <property type="protein sequence ID" value="MFC3914050.1"/>
    <property type="molecule type" value="Genomic_DNA"/>
</dbReference>
<feature type="transmembrane region" description="Helical" evidence="15">
    <location>
        <begin position="57"/>
        <end position="80"/>
    </location>
</feature>
<comment type="similarity">
    <text evidence="11">Belongs to the UPF0053 family. PaeA subfamily.</text>
</comment>
<dbReference type="SMART" id="SM01091">
    <property type="entry name" value="CorC_HlyC"/>
    <property type="match status" value="1"/>
</dbReference>
<dbReference type="InterPro" id="IPR036318">
    <property type="entry name" value="FAD-bd_PCMH-like_sf"/>
</dbReference>
<keyword evidence="6" id="KW-0677">Repeat</keyword>
<protein>
    <recommendedName>
        <fullName evidence="12">Polyamine export protein</fullName>
    </recommendedName>
</protein>
<evidence type="ECO:0000259" key="17">
    <source>
        <dbReference type="PROSITE" id="PS51846"/>
    </source>
</evidence>
<dbReference type="InterPro" id="IPR044751">
    <property type="entry name" value="Ion_transp-like_CBS"/>
</dbReference>
<keyword evidence="3" id="KW-1003">Cell membrane</keyword>
<gene>
    <name evidence="18" type="ORF">ACFOSS_11295</name>
</gene>
<feature type="domain" description="CNNM transmembrane" evidence="17">
    <location>
        <begin position="1"/>
        <end position="197"/>
    </location>
</feature>
<dbReference type="InterPro" id="IPR002550">
    <property type="entry name" value="CNNM"/>
</dbReference>
<evidence type="ECO:0000256" key="6">
    <source>
        <dbReference type="ARBA" id="ARBA00022737"/>
    </source>
</evidence>
<name>A0ABV8CPA6_9GAMM</name>
<dbReference type="PANTHER" id="PTHR22777">
    <property type="entry name" value="HEMOLYSIN-RELATED"/>
    <property type="match status" value="1"/>
</dbReference>
<dbReference type="PROSITE" id="PS51371">
    <property type="entry name" value="CBS"/>
    <property type="match status" value="1"/>
</dbReference>
<evidence type="ECO:0000256" key="7">
    <source>
        <dbReference type="ARBA" id="ARBA00022989"/>
    </source>
</evidence>
<dbReference type="SUPFAM" id="SSF54631">
    <property type="entry name" value="CBS-domain pair"/>
    <property type="match status" value="1"/>
</dbReference>
<keyword evidence="7 14" id="KW-1133">Transmembrane helix</keyword>
<dbReference type="InterPro" id="IPR005170">
    <property type="entry name" value="Transptr-assoc_dom"/>
</dbReference>
<comment type="subcellular location">
    <subcellularLocation>
        <location evidence="1">Cell inner membrane</location>
        <topology evidence="1">Multi-pass membrane protein</topology>
    </subcellularLocation>
</comment>
<dbReference type="InterPro" id="IPR046342">
    <property type="entry name" value="CBS_dom_sf"/>
</dbReference>
<evidence type="ECO:0000313" key="19">
    <source>
        <dbReference type="Proteomes" id="UP001595692"/>
    </source>
</evidence>
<dbReference type="RefSeq" id="WP_377152524.1">
    <property type="nucleotide sequence ID" value="NZ_JBHSAF010000014.1"/>
</dbReference>
<dbReference type="Gene3D" id="3.10.580.10">
    <property type="entry name" value="CBS-domain"/>
    <property type="match status" value="1"/>
</dbReference>
<keyword evidence="9 14" id="KW-0472">Membrane</keyword>
<sequence length="437" mass="48719">MTTSILIIFCLIVASAFFTASEIAFAASRRLKLQQLVDDGEQKAAQLLALKQHPGHFFTVVTIGLNAVAILAGILGESALTPYIRDTLQPWLAANLLEQVSSLLSFISVTALFVLFADLIPKRVAMMIPESLALVIVRPMRLLLLICHPLVWMFNGLASTILRLFNLHGQHQDEITPDDVYAMVAAGAESGALRKQEHQLIENVFELDTRTVPSAMTARDSIIFLDHADDEHTIKAKISANPHSKFLVCEDVIDRVIGIVDSKDILLHIIQDQRISLRSETLLRTPLMIPDTLTLSETLDSFNASRQDFAIVLNEYALVVGIITLNDVMNTLMGDLVSPYMIEEQIIQRDEHSWLIDGTTPIDDVMRALAIDEFPHSENYETIAGFMMFTLRKIPKRTDSIQFAGYKFEVVDIDSYKIDQLLVTKTPAPTSTESSND</sequence>
<evidence type="ECO:0000256" key="13">
    <source>
        <dbReference type="PROSITE-ProRule" id="PRU00703"/>
    </source>
</evidence>
<dbReference type="Pfam" id="PF00571">
    <property type="entry name" value="CBS"/>
    <property type="match status" value="1"/>
</dbReference>
<evidence type="ECO:0000256" key="12">
    <source>
        <dbReference type="ARBA" id="ARBA00039818"/>
    </source>
</evidence>
<accession>A0ABV8CPA6</accession>
<evidence type="ECO:0000256" key="1">
    <source>
        <dbReference type="ARBA" id="ARBA00004429"/>
    </source>
</evidence>
<comment type="caution">
    <text evidence="18">The sequence shown here is derived from an EMBL/GenBank/DDBJ whole genome shotgun (WGS) entry which is preliminary data.</text>
</comment>
<evidence type="ECO:0000259" key="16">
    <source>
        <dbReference type="PROSITE" id="PS51371"/>
    </source>
</evidence>
<evidence type="ECO:0000256" key="11">
    <source>
        <dbReference type="ARBA" id="ARBA00038280"/>
    </source>
</evidence>
<keyword evidence="2" id="KW-0813">Transport</keyword>
<evidence type="ECO:0000256" key="2">
    <source>
        <dbReference type="ARBA" id="ARBA00022448"/>
    </source>
</evidence>
<feature type="transmembrane region" description="Helical" evidence="15">
    <location>
        <begin position="142"/>
        <end position="165"/>
    </location>
</feature>